<gene>
    <name evidence="2" type="primary">CDC73</name>
    <name evidence="2" type="ORF">F1559_002531</name>
</gene>
<dbReference type="AlphaFoldDB" id="A0A7J7IPG5"/>
<name>A0A7J7IPG5_9RHOD</name>
<evidence type="ECO:0000313" key="3">
    <source>
        <dbReference type="Proteomes" id="UP000530660"/>
    </source>
</evidence>
<dbReference type="Proteomes" id="UP000530660">
    <property type="component" value="Unassembled WGS sequence"/>
</dbReference>
<evidence type="ECO:0000313" key="2">
    <source>
        <dbReference type="EMBL" id="KAF6004454.1"/>
    </source>
</evidence>
<feature type="region of interest" description="Disordered" evidence="1">
    <location>
        <begin position="192"/>
        <end position="226"/>
    </location>
</feature>
<reference evidence="2 3" key="1">
    <citation type="journal article" date="2020" name="J. Phycol.">
        <title>Comparative genome analysis reveals Cyanidiococcus gen. nov., a new extremophilic red algal genus sister to Cyanidioschyzon (Cyanidioschyzonaceae, Rhodophyta).</title>
        <authorList>
            <person name="Liu S.-L."/>
            <person name="Chiang Y.-R."/>
            <person name="Yoon H.S."/>
            <person name="Fu H.-Y."/>
        </authorList>
    </citation>
    <scope>NUCLEOTIDE SEQUENCE [LARGE SCALE GENOMIC DNA]</scope>
    <source>
        <strain evidence="2 3">THAL066</strain>
    </source>
</reference>
<feature type="compositionally biased region" description="Polar residues" evidence="1">
    <location>
        <begin position="196"/>
        <end position="206"/>
    </location>
</feature>
<proteinExistence type="predicted"/>
<comment type="caution">
    <text evidence="2">The sequence shown here is derived from an EMBL/GenBank/DDBJ whole genome shotgun (WGS) entry which is preliminary data.</text>
</comment>
<feature type="region of interest" description="Disordered" evidence="1">
    <location>
        <begin position="1"/>
        <end position="50"/>
    </location>
</feature>
<dbReference type="EMBL" id="VWRR01000003">
    <property type="protein sequence ID" value="KAF6004454.1"/>
    <property type="molecule type" value="Genomic_DNA"/>
</dbReference>
<feature type="compositionally biased region" description="Basic and acidic residues" evidence="1">
    <location>
        <begin position="37"/>
        <end position="50"/>
    </location>
</feature>
<feature type="compositionally biased region" description="Basic and acidic residues" evidence="1">
    <location>
        <begin position="14"/>
        <end position="27"/>
    </location>
</feature>
<protein>
    <submittedName>
        <fullName evidence="2">Accessory factor associated with RNA polymerase II</fullName>
    </submittedName>
</protein>
<sequence>METTQTTAPTKADLQAEKEPLDERSSVKEAVASSSVKIERDEHDVSASNQDTRHGAFDESAYVARCIAMERVQRSCDGFFELDKRKGIDFTTFPVVEALRKSVIAGPPEGVPAVENAAVSGRASVDGQPTLVTAKASDLDIARGDRYRTDPLRAYREAGLADLERLEIDPAAGFASVAASLLEPGSNALSARDSMETTLGESTAASTGRLERTGTPTTAGHGRDNGPAGVVVTKKHASAGGTQAQTGSGYDTLHPIIILPVRTTTADYDVECETFCGVGDVCTSGGATETGRGAKTSSSYPDLSPRPDLCIYGSTKPADARRMGAGCCGCLPGCLLAIQRLALSEWASTALRSRQRSLFLLRG</sequence>
<accession>A0A7J7IPG5</accession>
<keyword evidence="3" id="KW-1185">Reference proteome</keyword>
<organism evidence="2 3">
    <name type="scientific">Cyanidiococcus yangmingshanensis</name>
    <dbReference type="NCBI Taxonomy" id="2690220"/>
    <lineage>
        <taxon>Eukaryota</taxon>
        <taxon>Rhodophyta</taxon>
        <taxon>Bangiophyceae</taxon>
        <taxon>Cyanidiales</taxon>
        <taxon>Cyanidiaceae</taxon>
        <taxon>Cyanidiococcus</taxon>
    </lineage>
</organism>
<evidence type="ECO:0000256" key="1">
    <source>
        <dbReference type="SAM" id="MobiDB-lite"/>
    </source>
</evidence>